<dbReference type="EMBL" id="CP016908">
    <property type="protein sequence ID" value="APS00274.1"/>
    <property type="molecule type" value="Genomic_DNA"/>
</dbReference>
<dbReference type="AlphaFoldDB" id="A0A1L6MXM7"/>
<feature type="transmembrane region" description="Helical" evidence="1">
    <location>
        <begin position="117"/>
        <end position="137"/>
    </location>
</feature>
<gene>
    <name evidence="2" type="ORF">BCY86_05925</name>
</gene>
<evidence type="ECO:0000256" key="1">
    <source>
        <dbReference type="SAM" id="Phobius"/>
    </source>
</evidence>
<feature type="transmembrane region" description="Helical" evidence="1">
    <location>
        <begin position="173"/>
        <end position="191"/>
    </location>
</feature>
<keyword evidence="3" id="KW-1185">Reference proteome</keyword>
<dbReference type="RefSeq" id="WP_075276939.1">
    <property type="nucleotide sequence ID" value="NZ_CP016908.1"/>
</dbReference>
<feature type="transmembrane region" description="Helical" evidence="1">
    <location>
        <begin position="262"/>
        <end position="284"/>
    </location>
</feature>
<evidence type="ECO:0008006" key="4">
    <source>
        <dbReference type="Google" id="ProtNLM"/>
    </source>
</evidence>
<feature type="transmembrane region" description="Helical" evidence="1">
    <location>
        <begin position="198"/>
        <end position="221"/>
    </location>
</feature>
<feature type="transmembrane region" description="Helical" evidence="1">
    <location>
        <begin position="20"/>
        <end position="40"/>
    </location>
</feature>
<name>A0A1L6MXM7_9BACT</name>
<keyword evidence="1" id="KW-0812">Transmembrane</keyword>
<sequence length="466" mass="53154">MRNYFSIFRSNAYFFSHFRLPLLLLLLYSITTTIFALIAGPARLEEHTNSNHYALLAEAWLQGRQDLPEGPPYYTFNNDFASYKGKTYISFPPFPAMLMLPFVKIAGDAESFKDGQLIIWLAGLSTPLLFLVLEKLSTMGHSLRSQKENIFLCLLFAFGTVFFFTAVQGTVWFAAHVVSILLGAAYILCSLGAQRPFLAGLFLACGWMTRPTMLLTAPLFLVEAMRASTLPLSASVSSSDTPEKTKSFLSIPWNQIQIKKLVAVYFSFSIPLLFSFVVCGWMNYTRFGTLSPFAFGHEYLNVLWRTRIEQWGLFSYHYLAKNLGVMLSSLPWIPARSSSSSPPFQINEHGLALWFTTPFYLWILWPRTRSPLYVTVLFCACLCIGMDLLYQNTGWRQFGYRFSNDYALLLLILLAIGGQPFGFLFRLAAIWSIGWNLFGALTFNRGGKWDAYYYRERTQSILYQPD</sequence>
<keyword evidence="1" id="KW-1133">Transmembrane helix</keyword>
<accession>A0A1L6MXM7</accession>
<keyword evidence="1" id="KW-0472">Membrane</keyword>
<feature type="transmembrane region" description="Helical" evidence="1">
    <location>
        <begin position="346"/>
        <end position="365"/>
    </location>
</feature>
<organism evidence="2 3">
    <name type="scientific">Pajaroellobacter abortibovis</name>
    <dbReference type="NCBI Taxonomy" id="1882918"/>
    <lineage>
        <taxon>Bacteria</taxon>
        <taxon>Pseudomonadati</taxon>
        <taxon>Myxococcota</taxon>
        <taxon>Polyangia</taxon>
        <taxon>Polyangiales</taxon>
        <taxon>Polyangiaceae</taxon>
    </lineage>
</organism>
<feature type="transmembrane region" description="Helical" evidence="1">
    <location>
        <begin position="402"/>
        <end position="418"/>
    </location>
</feature>
<feature type="transmembrane region" description="Helical" evidence="1">
    <location>
        <begin position="149"/>
        <end position="167"/>
    </location>
</feature>
<evidence type="ECO:0000313" key="3">
    <source>
        <dbReference type="Proteomes" id="UP000185544"/>
    </source>
</evidence>
<dbReference type="KEGG" id="pabo:BCY86_05925"/>
<proteinExistence type="predicted"/>
<feature type="transmembrane region" description="Helical" evidence="1">
    <location>
        <begin position="371"/>
        <end position="390"/>
    </location>
</feature>
<dbReference type="STRING" id="1882918.BCY86_05925"/>
<protein>
    <recommendedName>
        <fullName evidence="4">Glycosyltransferase RgtA/B/C/D-like domain-containing protein</fullName>
    </recommendedName>
</protein>
<dbReference type="Proteomes" id="UP000185544">
    <property type="component" value="Chromosome"/>
</dbReference>
<dbReference type="OrthoDB" id="147193at2"/>
<evidence type="ECO:0000313" key="2">
    <source>
        <dbReference type="EMBL" id="APS00274.1"/>
    </source>
</evidence>
<reference evidence="2 3" key="1">
    <citation type="submission" date="2016-08" db="EMBL/GenBank/DDBJ databases">
        <title>Identification and validation of antigenic proteins from Pajaroellobacter abortibovis using de-novo genome sequence assembly and reverse vaccinology.</title>
        <authorList>
            <person name="Welly B.T."/>
            <person name="Miller M.R."/>
            <person name="Stott J.L."/>
            <person name="Blanchard M.T."/>
            <person name="Islas-Trejo A.D."/>
            <person name="O'Rourke S.M."/>
            <person name="Young A.E."/>
            <person name="Medrano J.F."/>
            <person name="Van Eenennaam A.L."/>
        </authorList>
    </citation>
    <scope>NUCLEOTIDE SEQUENCE [LARGE SCALE GENOMIC DNA]</scope>
    <source>
        <strain evidence="2 3">BTF92-0548A/99-0131</strain>
    </source>
</reference>